<proteinExistence type="predicted"/>
<dbReference type="SFLD" id="SFLDS00003">
    <property type="entry name" value="Haloacid_Dehalogenase"/>
    <property type="match status" value="1"/>
</dbReference>
<dbReference type="PANTHER" id="PTHR10000:SF53">
    <property type="entry name" value="5-AMINO-6-(5-PHOSPHO-D-RIBITYLAMINO)URACIL PHOSPHATASE YBJI-RELATED"/>
    <property type="match status" value="1"/>
</dbReference>
<dbReference type="PANTHER" id="PTHR10000">
    <property type="entry name" value="PHOSPHOSERINE PHOSPHATASE"/>
    <property type="match status" value="1"/>
</dbReference>
<comment type="caution">
    <text evidence="1">The sequence shown here is derived from an EMBL/GenBank/DDBJ whole genome shotgun (WGS) entry which is preliminary data.</text>
</comment>
<dbReference type="Gene3D" id="3.40.50.1000">
    <property type="entry name" value="HAD superfamily/HAD-like"/>
    <property type="match status" value="1"/>
</dbReference>
<name>A0A1Y3U8B4_9ACTN</name>
<dbReference type="GO" id="GO:0016791">
    <property type="term" value="F:phosphatase activity"/>
    <property type="evidence" value="ECO:0007669"/>
    <property type="project" value="UniProtKB-ARBA"/>
</dbReference>
<sequence>MPSPLIDFTQDPELGSIRLIACDMDCTLLADDKTQPENMPELIERLHRAGVLFCPASGRPGPTLQLMFPEHRHEMAFCADNGAHIIYQDEPLYKELLDPAVYREIAAATEAEGTGTAVLCAFDKAYVPESGRVHHEAIEVYYKSIEYVDSIEDLDVEANKFTIYFPERNSRSRYEETFGPAFGERLDVACAGEEWLDFMNKGVNKGAGLRHLCGRLGIDIADAAAVGDTYNDIEMLEAAGHSFVVANAAEHMHDHARYLIPSNNDRGVAALIEAILAAKGY</sequence>
<dbReference type="EMBL" id="NFHO01000004">
    <property type="protein sequence ID" value="OUN43428.1"/>
    <property type="molecule type" value="Genomic_DNA"/>
</dbReference>
<organism evidence="1 2">
    <name type="scientific">Enorma massiliensis</name>
    <dbReference type="NCBI Taxonomy" id="1472761"/>
    <lineage>
        <taxon>Bacteria</taxon>
        <taxon>Bacillati</taxon>
        <taxon>Actinomycetota</taxon>
        <taxon>Coriobacteriia</taxon>
        <taxon>Coriobacteriales</taxon>
        <taxon>Coriobacteriaceae</taxon>
        <taxon>Enorma</taxon>
    </lineage>
</organism>
<dbReference type="Proteomes" id="UP000196560">
    <property type="component" value="Unassembled WGS sequence"/>
</dbReference>
<dbReference type="InterPro" id="IPR006379">
    <property type="entry name" value="HAD-SF_hydro_IIB"/>
</dbReference>
<reference evidence="2" key="1">
    <citation type="submission" date="2017-04" db="EMBL/GenBank/DDBJ databases">
        <title>Function of individual gut microbiota members based on whole genome sequencing of pure cultures obtained from chicken caecum.</title>
        <authorList>
            <person name="Medvecky M."/>
            <person name="Cejkova D."/>
            <person name="Polansky O."/>
            <person name="Karasova D."/>
            <person name="Kubasova T."/>
            <person name="Cizek A."/>
            <person name="Rychlik I."/>
        </authorList>
    </citation>
    <scope>NUCLEOTIDE SEQUENCE [LARGE SCALE GENOMIC DNA]</scope>
    <source>
        <strain evidence="2">An70</strain>
    </source>
</reference>
<dbReference type="AlphaFoldDB" id="A0A1Y3U8B4"/>
<evidence type="ECO:0000313" key="1">
    <source>
        <dbReference type="EMBL" id="OUN43428.1"/>
    </source>
</evidence>
<dbReference type="SUPFAM" id="SSF56784">
    <property type="entry name" value="HAD-like"/>
    <property type="match status" value="1"/>
</dbReference>
<evidence type="ECO:0008006" key="3">
    <source>
        <dbReference type="Google" id="ProtNLM"/>
    </source>
</evidence>
<dbReference type="GO" id="GO:0000287">
    <property type="term" value="F:magnesium ion binding"/>
    <property type="evidence" value="ECO:0007669"/>
    <property type="project" value="TreeGrafter"/>
</dbReference>
<protein>
    <recommendedName>
        <fullName evidence="3">Hydrolase</fullName>
    </recommendedName>
</protein>
<dbReference type="SFLD" id="SFLDG01140">
    <property type="entry name" value="C2.B:_Phosphomannomutase_and_P"/>
    <property type="match status" value="1"/>
</dbReference>
<dbReference type="RefSeq" id="WP_087186223.1">
    <property type="nucleotide sequence ID" value="NZ_NFHO01000004.1"/>
</dbReference>
<dbReference type="eggNOG" id="COG0561">
    <property type="taxonomic scope" value="Bacteria"/>
</dbReference>
<keyword evidence="2" id="KW-1185">Reference proteome</keyword>
<accession>A0A1Y3U8B4</accession>
<dbReference type="Pfam" id="PF08282">
    <property type="entry name" value="Hydrolase_3"/>
    <property type="match status" value="1"/>
</dbReference>
<dbReference type="InterPro" id="IPR000150">
    <property type="entry name" value="Cof"/>
</dbReference>
<dbReference type="NCBIfam" id="TIGR00099">
    <property type="entry name" value="Cof-subfamily"/>
    <property type="match status" value="1"/>
</dbReference>
<dbReference type="Gene3D" id="3.30.1240.10">
    <property type="match status" value="1"/>
</dbReference>
<dbReference type="NCBIfam" id="TIGR01484">
    <property type="entry name" value="HAD-SF-IIB"/>
    <property type="match status" value="1"/>
</dbReference>
<gene>
    <name evidence="1" type="ORF">B5G21_04655</name>
</gene>
<dbReference type="InterPro" id="IPR023214">
    <property type="entry name" value="HAD_sf"/>
</dbReference>
<dbReference type="InterPro" id="IPR036412">
    <property type="entry name" value="HAD-like_sf"/>
</dbReference>
<evidence type="ECO:0000313" key="2">
    <source>
        <dbReference type="Proteomes" id="UP000196560"/>
    </source>
</evidence>
<dbReference type="STRING" id="1118060.GCA_000311845_00707"/>
<dbReference type="GO" id="GO:0005829">
    <property type="term" value="C:cytosol"/>
    <property type="evidence" value="ECO:0007669"/>
    <property type="project" value="TreeGrafter"/>
</dbReference>